<keyword evidence="4" id="KW-0472">Membrane</keyword>
<sequence length="583" mass="66403">MIMKKPILIISVFLSLFLLHGCSEEFLDEKPYGAINQSLLNNEEGVNSLLISAYAMLDGYAAGENPSGNQGEASVMNWIWGDVPSDDMHRGDQTGGWNQINDVERYEVRSDNEWLNGAWGVNYEAISRANDALLALYDSEDIPENRYKQLEAEAKFLRAWFHFQLRMVFERIPYIVEGVDATQVKNDVEVWDQIEGDLQFAIDNLTPEPSDIGRASMWAAMAFKARVHLFQQEFTEAKPLLDDIIIDGPFQLESHFYNNFDEEKQNNGESIFEIQYSVNDGAGVANSGIDHQTLYPRGPDVGLCCAYSAPSFDLFNAFKVDENGLPLLDEFQEGLLIEDYGILTTESFTPTEHLLDPRVDWTIGRRGIPFLDWGPMSGSDWMLDQLNMGPFLNKKIMWYKRNRGEISTESSYWASGVNGNNFRVLRLGHVLLWRAEVAVEENDLSTALSLVNLIRNRAADDMVMGKVLNDSFGPNDQIEIDETQPAANYKLEPYPSFPSQEYARKAVRHEIRMEFALEGMRYFDLRRWGIAEETLNSYLDSELDGGRLPWLNGANYGTEDDYWPIPQVQLDLQNGILQQDPDH</sequence>
<comment type="caution">
    <text evidence="8">The sequence shown here is derived from an EMBL/GenBank/DDBJ whole genome shotgun (WGS) entry which is preliminary data.</text>
</comment>
<organism evidence="8 9">
    <name type="scientific">Echinicola rosea</name>
    <dbReference type="NCBI Taxonomy" id="1807691"/>
    <lineage>
        <taxon>Bacteria</taxon>
        <taxon>Pseudomonadati</taxon>
        <taxon>Bacteroidota</taxon>
        <taxon>Cytophagia</taxon>
        <taxon>Cytophagales</taxon>
        <taxon>Cyclobacteriaceae</taxon>
        <taxon>Echinicola</taxon>
    </lineage>
</organism>
<dbReference type="Gene3D" id="1.25.40.390">
    <property type="match status" value="1"/>
</dbReference>
<proteinExistence type="inferred from homology"/>
<protein>
    <submittedName>
        <fullName evidence="8">Glycan metabolism protein RagB</fullName>
    </submittedName>
</protein>
<feature type="domain" description="RagB/SusD" evidence="6">
    <location>
        <begin position="269"/>
        <end position="578"/>
    </location>
</feature>
<dbReference type="InterPro" id="IPR011990">
    <property type="entry name" value="TPR-like_helical_dom_sf"/>
</dbReference>
<reference evidence="9" key="1">
    <citation type="journal article" date="2019" name="Int. J. Syst. Evol. Microbiol.">
        <title>The Global Catalogue of Microorganisms (GCM) 10K type strain sequencing project: providing services to taxonomists for standard genome sequencing and annotation.</title>
        <authorList>
            <consortium name="The Broad Institute Genomics Platform"/>
            <consortium name="The Broad Institute Genome Sequencing Center for Infectious Disease"/>
            <person name="Wu L."/>
            <person name="Ma J."/>
        </authorList>
    </citation>
    <scope>NUCLEOTIDE SEQUENCE [LARGE SCALE GENOMIC DNA]</scope>
    <source>
        <strain evidence="9">CGMCC 1.15407</strain>
    </source>
</reference>
<evidence type="ECO:0000259" key="6">
    <source>
        <dbReference type="Pfam" id="PF07980"/>
    </source>
</evidence>
<keyword evidence="3" id="KW-0732">Signal</keyword>
<dbReference type="Pfam" id="PF07980">
    <property type="entry name" value="SusD_RagB"/>
    <property type="match status" value="1"/>
</dbReference>
<keyword evidence="5" id="KW-0998">Cell outer membrane</keyword>
<keyword evidence="9" id="KW-1185">Reference proteome</keyword>
<comment type="subcellular location">
    <subcellularLocation>
        <location evidence="1">Cell outer membrane</location>
    </subcellularLocation>
</comment>
<evidence type="ECO:0000256" key="4">
    <source>
        <dbReference type="ARBA" id="ARBA00023136"/>
    </source>
</evidence>
<gene>
    <name evidence="8" type="ORF">GCM10011339_26330</name>
</gene>
<dbReference type="SUPFAM" id="SSF48452">
    <property type="entry name" value="TPR-like"/>
    <property type="match status" value="1"/>
</dbReference>
<accession>A0ABQ1V4P4</accession>
<evidence type="ECO:0000313" key="9">
    <source>
        <dbReference type="Proteomes" id="UP000647339"/>
    </source>
</evidence>
<evidence type="ECO:0000256" key="5">
    <source>
        <dbReference type="ARBA" id="ARBA00023237"/>
    </source>
</evidence>
<dbReference type="EMBL" id="BMIU01000012">
    <property type="protein sequence ID" value="GGF36521.1"/>
    <property type="molecule type" value="Genomic_DNA"/>
</dbReference>
<evidence type="ECO:0000256" key="3">
    <source>
        <dbReference type="ARBA" id="ARBA00022729"/>
    </source>
</evidence>
<dbReference type="InterPro" id="IPR012944">
    <property type="entry name" value="SusD_RagB_dom"/>
</dbReference>
<dbReference type="InterPro" id="IPR033985">
    <property type="entry name" value="SusD-like_N"/>
</dbReference>
<evidence type="ECO:0000259" key="7">
    <source>
        <dbReference type="Pfam" id="PF14322"/>
    </source>
</evidence>
<dbReference type="Pfam" id="PF14322">
    <property type="entry name" value="SusD-like_3"/>
    <property type="match status" value="1"/>
</dbReference>
<comment type="similarity">
    <text evidence="2">Belongs to the SusD family.</text>
</comment>
<name>A0ABQ1V4P4_9BACT</name>
<dbReference type="Proteomes" id="UP000647339">
    <property type="component" value="Unassembled WGS sequence"/>
</dbReference>
<evidence type="ECO:0000256" key="1">
    <source>
        <dbReference type="ARBA" id="ARBA00004442"/>
    </source>
</evidence>
<evidence type="ECO:0000313" key="8">
    <source>
        <dbReference type="EMBL" id="GGF36521.1"/>
    </source>
</evidence>
<feature type="domain" description="SusD-like N-terminal" evidence="7">
    <location>
        <begin position="25"/>
        <end position="229"/>
    </location>
</feature>
<evidence type="ECO:0000256" key="2">
    <source>
        <dbReference type="ARBA" id="ARBA00006275"/>
    </source>
</evidence>